<keyword evidence="2 4" id="KW-0442">Lipid degradation</keyword>
<dbReference type="PANTHER" id="PTHR14226">
    <property type="entry name" value="NEUROPATHY TARGET ESTERASE/SWISS CHEESE D.MELANOGASTER"/>
    <property type="match status" value="1"/>
</dbReference>
<protein>
    <submittedName>
        <fullName evidence="6">Patatin-like phospholipase family protein</fullName>
    </submittedName>
</protein>
<evidence type="ECO:0000256" key="2">
    <source>
        <dbReference type="ARBA" id="ARBA00022963"/>
    </source>
</evidence>
<proteinExistence type="predicted"/>
<keyword evidence="1 4" id="KW-0378">Hydrolase</keyword>
<reference evidence="6 7" key="1">
    <citation type="submission" date="2019-04" db="EMBL/GenBank/DDBJ databases">
        <title>Herbidospora sp. NEAU-GS14.nov., a novel actinomycete isolated from soil.</title>
        <authorList>
            <person name="Han L."/>
        </authorList>
    </citation>
    <scope>NUCLEOTIDE SEQUENCE [LARGE SCALE GENOMIC DNA]</scope>
    <source>
        <strain evidence="6 7">NEAU-GS14</strain>
    </source>
</reference>
<dbReference type="GO" id="GO:0016042">
    <property type="term" value="P:lipid catabolic process"/>
    <property type="evidence" value="ECO:0007669"/>
    <property type="project" value="UniProtKB-UniRule"/>
</dbReference>
<evidence type="ECO:0000256" key="4">
    <source>
        <dbReference type="PROSITE-ProRule" id="PRU01161"/>
    </source>
</evidence>
<feature type="active site" description="Nucleophile" evidence="4">
    <location>
        <position position="42"/>
    </location>
</feature>
<dbReference type="InterPro" id="IPR016035">
    <property type="entry name" value="Acyl_Trfase/lysoPLipase"/>
</dbReference>
<dbReference type="EMBL" id="SZQA01000039">
    <property type="protein sequence ID" value="TKK83954.1"/>
    <property type="molecule type" value="Genomic_DNA"/>
</dbReference>
<dbReference type="Gene3D" id="3.40.1090.10">
    <property type="entry name" value="Cytosolic phospholipase A2 catalytic domain"/>
    <property type="match status" value="2"/>
</dbReference>
<dbReference type="RefSeq" id="WP_137250761.1">
    <property type="nucleotide sequence ID" value="NZ_SZQA01000039.1"/>
</dbReference>
<dbReference type="InterPro" id="IPR002641">
    <property type="entry name" value="PNPLA_dom"/>
</dbReference>
<dbReference type="PANTHER" id="PTHR14226:SF57">
    <property type="entry name" value="BLR7027 PROTEIN"/>
    <property type="match status" value="1"/>
</dbReference>
<organism evidence="6 7">
    <name type="scientific">Herbidospora galbida</name>
    <dbReference type="NCBI Taxonomy" id="2575442"/>
    <lineage>
        <taxon>Bacteria</taxon>
        <taxon>Bacillati</taxon>
        <taxon>Actinomycetota</taxon>
        <taxon>Actinomycetes</taxon>
        <taxon>Streptosporangiales</taxon>
        <taxon>Streptosporangiaceae</taxon>
        <taxon>Herbidospora</taxon>
    </lineage>
</organism>
<dbReference type="PROSITE" id="PS51635">
    <property type="entry name" value="PNPLA"/>
    <property type="match status" value="1"/>
</dbReference>
<evidence type="ECO:0000313" key="7">
    <source>
        <dbReference type="Proteomes" id="UP000308705"/>
    </source>
</evidence>
<comment type="caution">
    <text evidence="6">The sequence shown here is derived from an EMBL/GenBank/DDBJ whole genome shotgun (WGS) entry which is preliminary data.</text>
</comment>
<keyword evidence="7" id="KW-1185">Reference proteome</keyword>
<feature type="active site" description="Proton acceptor" evidence="4">
    <location>
        <position position="183"/>
    </location>
</feature>
<dbReference type="Proteomes" id="UP000308705">
    <property type="component" value="Unassembled WGS sequence"/>
</dbReference>
<name>A0A4U3M7J0_9ACTN</name>
<evidence type="ECO:0000256" key="3">
    <source>
        <dbReference type="ARBA" id="ARBA00023098"/>
    </source>
</evidence>
<keyword evidence="3 4" id="KW-0443">Lipid metabolism</keyword>
<accession>A0A4U3M7J0</accession>
<evidence type="ECO:0000256" key="1">
    <source>
        <dbReference type="ARBA" id="ARBA00022801"/>
    </source>
</evidence>
<dbReference type="Pfam" id="PF01734">
    <property type="entry name" value="Patatin"/>
    <property type="match status" value="1"/>
</dbReference>
<feature type="domain" description="PNPLA" evidence="5">
    <location>
        <begin position="5"/>
        <end position="196"/>
    </location>
</feature>
<sequence length="274" mass="28087">MTRALVLGGGGIAGIAWEAGIVTGLRREGVDLGAADTIIGTSAGSVVGTLIATGADLEQAVARQSTSDHGPRPAVDMAPVMQAFGILFDPSIDPKEARRRVGELALALPVVDGMARIESLGDRLPVKVWPERDLQVTAVDAATGQFVVWTRESGVELTLAVASSCAVPCVYPPVEINGARYMDGGVRSGTNADLARGADTVVVLEPLTGMVPPERLARELKKTGASSTVSIGPDEAAKAVFGSNVLDPGLWAPAFKAGLAQAPSVAAGVGEVWD</sequence>
<feature type="short sequence motif" description="GXSXG" evidence="4">
    <location>
        <begin position="40"/>
        <end position="44"/>
    </location>
</feature>
<dbReference type="AlphaFoldDB" id="A0A4U3M7J0"/>
<feature type="short sequence motif" description="DGA/G" evidence="4">
    <location>
        <begin position="183"/>
        <end position="185"/>
    </location>
</feature>
<dbReference type="SUPFAM" id="SSF52151">
    <property type="entry name" value="FabD/lysophospholipase-like"/>
    <property type="match status" value="1"/>
</dbReference>
<dbReference type="GO" id="GO:0016787">
    <property type="term" value="F:hydrolase activity"/>
    <property type="evidence" value="ECO:0007669"/>
    <property type="project" value="UniProtKB-UniRule"/>
</dbReference>
<gene>
    <name evidence="6" type="ORF">FDA94_31820</name>
</gene>
<evidence type="ECO:0000259" key="5">
    <source>
        <dbReference type="PROSITE" id="PS51635"/>
    </source>
</evidence>
<dbReference type="OrthoDB" id="2339873at2"/>
<dbReference type="InterPro" id="IPR050301">
    <property type="entry name" value="NTE"/>
</dbReference>
<evidence type="ECO:0000313" key="6">
    <source>
        <dbReference type="EMBL" id="TKK83954.1"/>
    </source>
</evidence>
<feature type="short sequence motif" description="GXGXXG" evidence="4">
    <location>
        <begin position="9"/>
        <end position="14"/>
    </location>
</feature>